<dbReference type="Proteomes" id="UP001242129">
    <property type="component" value="Unassembled WGS sequence"/>
</dbReference>
<keyword evidence="4 5" id="KW-0472">Membrane</keyword>
<comment type="caution">
    <text evidence="7">The sequence shown here is derived from an EMBL/GenBank/DDBJ whole genome shotgun (WGS) entry which is preliminary data.</text>
</comment>
<dbReference type="AlphaFoldDB" id="A0AAW8AY12"/>
<name>A0AAW8AY12_ACILW</name>
<evidence type="ECO:0000259" key="6">
    <source>
        <dbReference type="Pfam" id="PF02656"/>
    </source>
</evidence>
<dbReference type="Pfam" id="PF02656">
    <property type="entry name" value="DUF202"/>
    <property type="match status" value="1"/>
</dbReference>
<dbReference type="RefSeq" id="WP_005107645.1">
    <property type="nucleotide sequence ID" value="NZ_JALJVC010000015.1"/>
</dbReference>
<dbReference type="GO" id="GO:0012505">
    <property type="term" value="C:endomembrane system"/>
    <property type="evidence" value="ECO:0007669"/>
    <property type="project" value="UniProtKB-SubCell"/>
</dbReference>
<gene>
    <name evidence="7" type="ORF">Q8G51_08365</name>
</gene>
<protein>
    <submittedName>
        <fullName evidence="7">DUF202 domain-containing protein</fullName>
    </submittedName>
</protein>
<reference evidence="7" key="1">
    <citation type="submission" date="2023-07" db="EMBL/GenBank/DDBJ databases">
        <title>Dynamics of blaOXA-23 gene transmission in Acinetobacter spp. from contaminated veterinary surfaces.</title>
        <authorList>
            <person name="Moreira Da Silva J."/>
            <person name="Menezes J."/>
            <person name="Fernandes L."/>
            <person name="Marques C."/>
            <person name="Amaral A."/>
            <person name="Timofte D."/>
            <person name="Pomba C."/>
        </authorList>
    </citation>
    <scope>NUCLEOTIDE SEQUENCE</scope>
    <source>
        <strain evidence="7">CMVB11Z4A1</strain>
    </source>
</reference>
<proteinExistence type="predicted"/>
<evidence type="ECO:0000256" key="2">
    <source>
        <dbReference type="ARBA" id="ARBA00022692"/>
    </source>
</evidence>
<organism evidence="7 8">
    <name type="scientific">Acinetobacter lwoffii</name>
    <dbReference type="NCBI Taxonomy" id="28090"/>
    <lineage>
        <taxon>Bacteria</taxon>
        <taxon>Pseudomonadati</taxon>
        <taxon>Pseudomonadota</taxon>
        <taxon>Gammaproteobacteria</taxon>
        <taxon>Moraxellales</taxon>
        <taxon>Moraxellaceae</taxon>
        <taxon>Acinetobacter</taxon>
    </lineage>
</organism>
<dbReference type="InterPro" id="IPR003807">
    <property type="entry name" value="DUF202"/>
</dbReference>
<sequence>MKNLIKIIKLTDGEDPDPRFTLANERTFLAWNRTALAILVGAIAFITLNNGIIEEVIANHIFISLILLSILLSISAIFRWFRVEYALRTKQSLPYPFMAPILSIFSLILIIFIFIHIK</sequence>
<evidence type="ECO:0000256" key="1">
    <source>
        <dbReference type="ARBA" id="ARBA00004127"/>
    </source>
</evidence>
<dbReference type="EMBL" id="JAUUUS010000152">
    <property type="protein sequence ID" value="MDP1447810.1"/>
    <property type="molecule type" value="Genomic_DNA"/>
</dbReference>
<keyword evidence="2 5" id="KW-0812">Transmembrane</keyword>
<evidence type="ECO:0000256" key="3">
    <source>
        <dbReference type="ARBA" id="ARBA00022989"/>
    </source>
</evidence>
<comment type="subcellular location">
    <subcellularLocation>
        <location evidence="1">Endomembrane system</location>
        <topology evidence="1">Multi-pass membrane protein</topology>
    </subcellularLocation>
</comment>
<feature type="transmembrane region" description="Helical" evidence="5">
    <location>
        <begin position="93"/>
        <end position="117"/>
    </location>
</feature>
<accession>A0AAW8AY12</accession>
<evidence type="ECO:0000256" key="5">
    <source>
        <dbReference type="SAM" id="Phobius"/>
    </source>
</evidence>
<evidence type="ECO:0000313" key="8">
    <source>
        <dbReference type="Proteomes" id="UP001242129"/>
    </source>
</evidence>
<feature type="transmembrane region" description="Helical" evidence="5">
    <location>
        <begin position="28"/>
        <end position="48"/>
    </location>
</feature>
<keyword evidence="3 5" id="KW-1133">Transmembrane helix</keyword>
<feature type="domain" description="DUF202" evidence="6">
    <location>
        <begin position="19"/>
        <end position="84"/>
    </location>
</feature>
<evidence type="ECO:0000313" key="7">
    <source>
        <dbReference type="EMBL" id="MDP1447810.1"/>
    </source>
</evidence>
<feature type="transmembrane region" description="Helical" evidence="5">
    <location>
        <begin position="60"/>
        <end position="81"/>
    </location>
</feature>
<evidence type="ECO:0000256" key="4">
    <source>
        <dbReference type="ARBA" id="ARBA00023136"/>
    </source>
</evidence>